<evidence type="ECO:0000313" key="2">
    <source>
        <dbReference type="EMBL" id="QGA11865.1"/>
    </source>
</evidence>
<dbReference type="Gene3D" id="1.10.10.1130">
    <property type="entry name" value="Uncharacterised protein PF10982, DUF2789"/>
    <property type="match status" value="1"/>
</dbReference>
<dbReference type="InterPro" id="IPR038086">
    <property type="entry name" value="DUF2789_sf"/>
</dbReference>
<dbReference type="InterPro" id="IPR021250">
    <property type="entry name" value="DUF2789"/>
</dbReference>
<accession>A0A5Q0P3Z3</accession>
<name>A0A5Q0P3Z3_9GAMM</name>
<evidence type="ECO:0000313" key="1">
    <source>
        <dbReference type="EMBL" id="MQW92503.1"/>
    </source>
</evidence>
<sequence>MFDEQPTLELLFQQLGLDSDQASIDRFIEEHQLDQNTPLHKASFWSKNQHDFIIGHWKKDDEWAIPVDTLNALLHQNDGVENVADQ</sequence>
<evidence type="ECO:0000313" key="3">
    <source>
        <dbReference type="Proteomes" id="UP000327478"/>
    </source>
</evidence>
<dbReference type="AlphaFoldDB" id="A0A5Q0P3Z3"/>
<proteinExistence type="predicted"/>
<evidence type="ECO:0000313" key="4">
    <source>
        <dbReference type="Proteomes" id="UP000480556"/>
    </source>
</evidence>
<keyword evidence="3" id="KW-1185">Reference proteome</keyword>
<dbReference type="EMBL" id="WITK01000013">
    <property type="protein sequence ID" value="MQW92503.1"/>
    <property type="molecule type" value="Genomic_DNA"/>
</dbReference>
<dbReference type="RefSeq" id="WP_153372594.1">
    <property type="nucleotide sequence ID" value="NZ_CP045650.1"/>
</dbReference>
<dbReference type="Pfam" id="PF10982">
    <property type="entry name" value="DUF2789"/>
    <property type="match status" value="1"/>
</dbReference>
<dbReference type="Proteomes" id="UP000327478">
    <property type="component" value="Chromosome"/>
</dbReference>
<dbReference type="Proteomes" id="UP000480556">
    <property type="component" value="Unassembled WGS sequence"/>
</dbReference>
<organism evidence="1 4">
    <name type="scientific">Acinetobacter wanghuae</name>
    <dbReference type="NCBI Taxonomy" id="2662362"/>
    <lineage>
        <taxon>Bacteria</taxon>
        <taxon>Pseudomonadati</taxon>
        <taxon>Pseudomonadota</taxon>
        <taxon>Gammaproteobacteria</taxon>
        <taxon>Moraxellales</taxon>
        <taxon>Moraxellaceae</taxon>
        <taxon>Acinetobacter</taxon>
    </lineage>
</organism>
<reference evidence="3 4" key="1">
    <citation type="submission" date="2019-10" db="EMBL/GenBank/DDBJ databases">
        <authorList>
            <person name="Dong K."/>
        </authorList>
    </citation>
    <scope>NUCLEOTIDE SEQUENCE [LARGE SCALE GENOMIC DNA]</scope>
    <source>
        <strain evidence="2">Dk386</strain>
        <strain evidence="3">dk386</strain>
        <strain evidence="4">dk771</strain>
        <strain evidence="1">Dk771</strain>
    </source>
</reference>
<gene>
    <name evidence="2" type="ORF">GFH30_11015</name>
    <name evidence="1" type="ORF">GHJ48_08905</name>
</gene>
<dbReference type="EMBL" id="CP045650">
    <property type="protein sequence ID" value="QGA11865.1"/>
    <property type="molecule type" value="Genomic_DNA"/>
</dbReference>
<protein>
    <submittedName>
        <fullName evidence="1">DUF2789 family protein</fullName>
    </submittedName>
</protein>